<protein>
    <submittedName>
        <fullName evidence="5">Uncharacterized protein</fullName>
    </submittedName>
</protein>
<dbReference type="PIRSF" id="PIRSF006779">
    <property type="entry name" value="UCP006779"/>
    <property type="match status" value="1"/>
</dbReference>
<evidence type="ECO:0000256" key="1">
    <source>
        <dbReference type="ARBA" id="ARBA00022691"/>
    </source>
</evidence>
<reference evidence="5 6" key="1">
    <citation type="journal article" date="2012" name="Stand. Genomic Sci.">
        <title>Complete genome sequencing and analysis of Saprospira grandis str. Lewin, a predatory marine bacterium.</title>
        <authorList>
            <person name="Saw J.H."/>
            <person name="Yuryev A."/>
            <person name="Kanbe M."/>
            <person name="Hou S."/>
            <person name="Young A.G."/>
            <person name="Aizawa S."/>
            <person name="Alam M."/>
        </authorList>
    </citation>
    <scope>NUCLEOTIDE SEQUENCE [LARGE SCALE GENOMIC DNA]</scope>
    <source>
        <strain evidence="5 6">Lewin</strain>
    </source>
</reference>
<evidence type="ECO:0000313" key="5">
    <source>
        <dbReference type="EMBL" id="AFC23691.1"/>
    </source>
</evidence>
<dbReference type="InterPro" id="IPR023227">
    <property type="entry name" value="SAM_OH_AdoTrfase_C_sf"/>
</dbReference>
<dbReference type="AlphaFoldDB" id="H6L2W4"/>
<dbReference type="OrthoDB" id="9792195at2"/>
<dbReference type="RefSeq" id="WP_015691341.1">
    <property type="nucleotide sequence ID" value="NC_016940.1"/>
</dbReference>
<dbReference type="STRING" id="984262.SGRA_0955"/>
<dbReference type="InterPro" id="IPR046469">
    <property type="entry name" value="SAM_HAT_N"/>
</dbReference>
<dbReference type="InterPro" id="IPR023228">
    <property type="entry name" value="SAM_OH_AdoTrfase_N_sf"/>
</dbReference>
<feature type="domain" description="S-adenosyl-l-methionine hydroxide adenosyltransferase C-terminal" evidence="4">
    <location>
        <begin position="170"/>
        <end position="255"/>
    </location>
</feature>
<evidence type="ECO:0000313" key="6">
    <source>
        <dbReference type="Proteomes" id="UP000007519"/>
    </source>
</evidence>
<dbReference type="EMBL" id="CP002831">
    <property type="protein sequence ID" value="AFC23691.1"/>
    <property type="molecule type" value="Genomic_DNA"/>
</dbReference>
<sequence length="261" mass="29219">MQASGIITLTTDFGVRDHYAALLKGHILSEGQAVQFIDISHQVQAYNIGQAAYLLGASFWAFPKGSIHIVSVHNFYQEHPRFLVIAHKGHYFIGPDNGVFSLLFKEKPQEIYQLISEEPPSLLSMQRLFAKASAHLLAQQPLEEIGQKSDELLERISLNAVVSKDYIRAAVLYIDVYENVVLNVDRELFEEIAQGRSFELYFKRFDPISDLSLHYAEQAVGEVLCLFNSSGLLEIAVNAGKAASLFGLKVDDSVQLEFLND</sequence>
<evidence type="ECO:0000259" key="4">
    <source>
        <dbReference type="Pfam" id="PF20257"/>
    </source>
</evidence>
<dbReference type="Pfam" id="PF20257">
    <property type="entry name" value="SAM_HAT_C"/>
    <property type="match status" value="1"/>
</dbReference>
<dbReference type="HOGENOM" id="CLU_059734_1_1_10"/>
<keyword evidence="1" id="KW-0949">S-adenosyl-L-methionine</keyword>
<evidence type="ECO:0000259" key="3">
    <source>
        <dbReference type="Pfam" id="PF01887"/>
    </source>
</evidence>
<comment type="similarity">
    <text evidence="2">Belongs to the SAM hydrolase / SAM-dependent halogenase family.</text>
</comment>
<dbReference type="PANTHER" id="PTHR35092:SF1">
    <property type="entry name" value="CHLORINASE MJ1651"/>
    <property type="match status" value="1"/>
</dbReference>
<dbReference type="InterPro" id="IPR046470">
    <property type="entry name" value="SAM_HAT_C"/>
</dbReference>
<dbReference type="eggNOG" id="COG1912">
    <property type="taxonomic scope" value="Bacteria"/>
</dbReference>
<organism evidence="5 6">
    <name type="scientific">Saprospira grandis (strain Lewin)</name>
    <dbReference type="NCBI Taxonomy" id="984262"/>
    <lineage>
        <taxon>Bacteria</taxon>
        <taxon>Pseudomonadati</taxon>
        <taxon>Bacteroidota</taxon>
        <taxon>Saprospiria</taxon>
        <taxon>Saprospirales</taxon>
        <taxon>Saprospiraceae</taxon>
        <taxon>Saprospira</taxon>
    </lineage>
</organism>
<dbReference type="PANTHER" id="PTHR35092">
    <property type="entry name" value="CHLORINASE MJ1651"/>
    <property type="match status" value="1"/>
</dbReference>
<dbReference type="Pfam" id="PF01887">
    <property type="entry name" value="SAM_HAT_N"/>
    <property type="match status" value="1"/>
</dbReference>
<proteinExistence type="inferred from homology"/>
<dbReference type="InterPro" id="IPR002747">
    <property type="entry name" value="SAM_OH_AdoTrfase"/>
</dbReference>
<dbReference type="SUPFAM" id="SSF102522">
    <property type="entry name" value="Bacterial fluorinating enzyme, N-terminal domain"/>
    <property type="match status" value="1"/>
</dbReference>
<dbReference type="KEGG" id="sgn:SGRA_0955"/>
<dbReference type="SUPFAM" id="SSF101852">
    <property type="entry name" value="Bacterial fluorinating enzyme, C-terminal domain"/>
    <property type="match status" value="1"/>
</dbReference>
<feature type="domain" description="S-adenosyl-l-methionine hydroxide adenosyltransferase N-terminal" evidence="3">
    <location>
        <begin position="7"/>
        <end position="146"/>
    </location>
</feature>
<dbReference type="Gene3D" id="3.40.50.10790">
    <property type="entry name" value="S-adenosyl-l-methionine hydroxide adenosyltransferase, N-terminal"/>
    <property type="match status" value="1"/>
</dbReference>
<accession>H6L2W4</accession>
<dbReference type="Gene3D" id="2.40.30.90">
    <property type="entry name" value="Bacterial fluorinating enzyme like"/>
    <property type="match status" value="1"/>
</dbReference>
<dbReference type="Proteomes" id="UP000007519">
    <property type="component" value="Chromosome"/>
</dbReference>
<gene>
    <name evidence="5" type="ordered locus">SGRA_0955</name>
</gene>
<evidence type="ECO:0000256" key="2">
    <source>
        <dbReference type="ARBA" id="ARBA00024035"/>
    </source>
</evidence>
<keyword evidence="6" id="KW-1185">Reference proteome</keyword>
<name>H6L2W4_SAPGL</name>